<sequence>MDVDARVVRAIEPPLRLALMRIKAVASGEAIVVLTIAFWRLSNGLDASGVIGSWLLYRSFHRIPTNPAKLAIVAPLGVTAGFLDAAAPRSAICTALVSDRFQPLGRRTGH</sequence>
<proteinExistence type="predicted"/>
<name>A0A2P9AHG2_9HYPH</name>
<evidence type="ECO:0000313" key="2">
    <source>
        <dbReference type="Proteomes" id="UP000245698"/>
    </source>
</evidence>
<protein>
    <submittedName>
        <fullName evidence="1">Uncharacterized protein</fullName>
    </submittedName>
</protein>
<accession>A0A2P9AHG2</accession>
<reference evidence="2" key="1">
    <citation type="submission" date="2016-12" db="EMBL/GenBank/DDBJ databases">
        <authorList>
            <person name="Brunel B."/>
        </authorList>
    </citation>
    <scope>NUCLEOTIDE SEQUENCE [LARGE SCALE GENOMIC DNA]</scope>
</reference>
<keyword evidence="2" id="KW-1185">Reference proteome</keyword>
<gene>
    <name evidence="1" type="ORF">BQ8482_160027</name>
</gene>
<dbReference type="AlphaFoldDB" id="A0A2P9AHG2"/>
<dbReference type="EMBL" id="FUIG01000022">
    <property type="protein sequence ID" value="SJM30552.1"/>
    <property type="molecule type" value="Genomic_DNA"/>
</dbReference>
<evidence type="ECO:0000313" key="1">
    <source>
        <dbReference type="EMBL" id="SJM30552.1"/>
    </source>
</evidence>
<dbReference type="Proteomes" id="UP000245698">
    <property type="component" value="Unassembled WGS sequence"/>
</dbReference>
<organism evidence="1 2">
    <name type="scientific">Mesorhizobium delmotii</name>
    <dbReference type="NCBI Taxonomy" id="1631247"/>
    <lineage>
        <taxon>Bacteria</taxon>
        <taxon>Pseudomonadati</taxon>
        <taxon>Pseudomonadota</taxon>
        <taxon>Alphaproteobacteria</taxon>
        <taxon>Hyphomicrobiales</taxon>
        <taxon>Phyllobacteriaceae</taxon>
        <taxon>Mesorhizobium</taxon>
    </lineage>
</organism>